<dbReference type="Proteomes" id="UP000824139">
    <property type="component" value="Unassembled WGS sequence"/>
</dbReference>
<sequence length="378" mass="43972">MNICTLRTLVYNGWNIANRKALQKCIGKEEFAKLGNAFKKLDERRYKRDLNPVRGDIWIPTGEISLSKRDGEFLLKFPVSLEDIYVRNDTQTFIGKDINLKTVTERVNEFQKKVIDYFKSAKELPESALESKTMRKLYTPEFKAARRMNEDGYYVTTIIDKSTGKPKEAYVQCISKSHVKPEGAELSEITQKTLELENWGIYTKDSQGKYELIGKRSFKIDRENNKLLPDWMDSQGGSDRFDGIGLRAHQIGVERMMQENLETVEICAEAPAFPFHYKSGFRVVPMQQKVPQERINRVLDFWVEKSGINKEILEKAIVYKTVDGEKLLDTQTMENWRKLLYLKNNGKYIMGDTPMNLHGEWLDRWIQMAKSQPILIDI</sequence>
<dbReference type="AlphaFoldDB" id="A0A9D1FXN4"/>
<evidence type="ECO:0000313" key="2">
    <source>
        <dbReference type="Proteomes" id="UP000824139"/>
    </source>
</evidence>
<protein>
    <submittedName>
        <fullName evidence="1">Uncharacterized protein</fullName>
    </submittedName>
</protein>
<comment type="caution">
    <text evidence="1">The sequence shown here is derived from an EMBL/GenBank/DDBJ whole genome shotgun (WGS) entry which is preliminary data.</text>
</comment>
<proteinExistence type="predicted"/>
<name>A0A9D1FXN4_9BACT</name>
<organism evidence="1 2">
    <name type="scientific">Candidatus Scatenecus faecavium</name>
    <dbReference type="NCBI Taxonomy" id="2840915"/>
    <lineage>
        <taxon>Bacteria</taxon>
        <taxon>Candidatus Scatenecus</taxon>
    </lineage>
</organism>
<dbReference type="EMBL" id="DVJO01000213">
    <property type="protein sequence ID" value="HIS83865.1"/>
    <property type="molecule type" value="Genomic_DNA"/>
</dbReference>
<reference evidence="1" key="2">
    <citation type="journal article" date="2021" name="PeerJ">
        <title>Extensive microbial diversity within the chicken gut microbiome revealed by metagenomics and culture.</title>
        <authorList>
            <person name="Gilroy R."/>
            <person name="Ravi A."/>
            <person name="Getino M."/>
            <person name="Pursley I."/>
            <person name="Horton D.L."/>
            <person name="Alikhan N.F."/>
            <person name="Baker D."/>
            <person name="Gharbi K."/>
            <person name="Hall N."/>
            <person name="Watson M."/>
            <person name="Adriaenssens E.M."/>
            <person name="Foster-Nyarko E."/>
            <person name="Jarju S."/>
            <person name="Secka A."/>
            <person name="Antonio M."/>
            <person name="Oren A."/>
            <person name="Chaudhuri R.R."/>
            <person name="La Ragione R."/>
            <person name="Hildebrand F."/>
            <person name="Pallen M.J."/>
        </authorList>
    </citation>
    <scope>NUCLEOTIDE SEQUENCE</scope>
    <source>
        <strain evidence="1">CHK152-2994</strain>
    </source>
</reference>
<accession>A0A9D1FXN4</accession>
<evidence type="ECO:0000313" key="1">
    <source>
        <dbReference type="EMBL" id="HIS83865.1"/>
    </source>
</evidence>
<reference evidence="1" key="1">
    <citation type="submission" date="2020-10" db="EMBL/GenBank/DDBJ databases">
        <authorList>
            <person name="Gilroy R."/>
        </authorList>
    </citation>
    <scope>NUCLEOTIDE SEQUENCE</scope>
    <source>
        <strain evidence="1">CHK152-2994</strain>
    </source>
</reference>
<gene>
    <name evidence="1" type="ORF">IAD41_09710</name>
</gene>